<name>A0A7I7Y568_9MYCO</name>
<sequence length="273" mass="30234">MTSSTSPAESFAIRGSHLIIYLYFDDSKNDDTQLRAVCDRFLQMDSIHPVATTVVISDSMPRLTFEEDLTEPIEFGPALSTHQKPPSNRKLLRASFHSDVIGKVVVGIGRTYADLPTNIANPVTVVMNSSEIDQASVFPDDPDIQRRAATCGTFVATTFRQLCESFSPLYAVITVESPFPTPRDLIDMSFVEPIGDLFFSHRVLDVDPSLEQALREAYSEGYVAEWDTGTYYSAWAPLNPLKRTVQPNPMKSSPVAREVLSSAMSALFPSLSR</sequence>
<dbReference type="Proteomes" id="UP000466931">
    <property type="component" value="Chromosome"/>
</dbReference>
<reference evidence="1" key="1">
    <citation type="journal article" date="2019" name="Emerg. Microbes Infect.">
        <title>Comprehensive subspecies identification of 175 nontuberculous mycobacteria species based on 7547 genomic profiles.</title>
        <authorList>
            <person name="Matsumoto Y."/>
            <person name="Kinjo T."/>
            <person name="Motooka D."/>
            <person name="Nabeya D."/>
            <person name="Jung N."/>
            <person name="Uechi K."/>
            <person name="Horii T."/>
            <person name="Iida T."/>
            <person name="Fujita J."/>
            <person name="Nakamura S."/>
        </authorList>
    </citation>
    <scope>NUCLEOTIDE SEQUENCE [LARGE SCALE GENOMIC DNA]</scope>
    <source>
        <strain evidence="1">JCM 13671</strain>
    </source>
</reference>
<evidence type="ECO:0000313" key="2">
    <source>
        <dbReference type="Proteomes" id="UP000466931"/>
    </source>
</evidence>
<keyword evidence="2" id="KW-1185">Reference proteome</keyword>
<dbReference type="OrthoDB" id="3819227at2"/>
<reference evidence="1" key="2">
    <citation type="submission" date="2020-02" db="EMBL/GenBank/DDBJ databases">
        <authorList>
            <person name="Matsumoto Y."/>
            <person name="Motooka D."/>
            <person name="Nakamura S."/>
        </authorList>
    </citation>
    <scope>NUCLEOTIDE SEQUENCE</scope>
    <source>
        <strain evidence="1">JCM 13671</strain>
    </source>
</reference>
<evidence type="ECO:0000313" key="1">
    <source>
        <dbReference type="EMBL" id="BBZ36825.1"/>
    </source>
</evidence>
<dbReference type="EMBL" id="AP022612">
    <property type="protein sequence ID" value="BBZ36825.1"/>
    <property type="molecule type" value="Genomic_DNA"/>
</dbReference>
<gene>
    <name evidence="1" type="ORF">MCNF_54300</name>
</gene>
<organism evidence="1 2">
    <name type="scientific">Mycolicibacterium confluentis</name>
    <dbReference type="NCBI Taxonomy" id="28047"/>
    <lineage>
        <taxon>Bacteria</taxon>
        <taxon>Bacillati</taxon>
        <taxon>Actinomycetota</taxon>
        <taxon>Actinomycetes</taxon>
        <taxon>Mycobacteriales</taxon>
        <taxon>Mycobacteriaceae</taxon>
        <taxon>Mycolicibacterium</taxon>
    </lineage>
</organism>
<protein>
    <submittedName>
        <fullName evidence="1">Uncharacterized protein</fullName>
    </submittedName>
</protein>
<dbReference type="RefSeq" id="WP_133057803.1">
    <property type="nucleotide sequence ID" value="NZ_AP022612.1"/>
</dbReference>
<dbReference type="AlphaFoldDB" id="A0A7I7Y568"/>
<accession>A0A7I7Y568</accession>
<proteinExistence type="predicted"/>